<evidence type="ECO:0000256" key="1">
    <source>
        <dbReference type="SAM" id="MobiDB-lite"/>
    </source>
</evidence>
<name>A0A2G8KM17_STIJA</name>
<dbReference type="OrthoDB" id="127285at2759"/>
<dbReference type="PANTHER" id="PTHR34348:SF1">
    <property type="entry name" value="SURFEIT LOCUS PROTEIN 2"/>
    <property type="match status" value="1"/>
</dbReference>
<accession>A0A2G8KM17</accession>
<dbReference type="Proteomes" id="UP000230750">
    <property type="component" value="Unassembled WGS sequence"/>
</dbReference>
<feature type="region of interest" description="Disordered" evidence="1">
    <location>
        <begin position="140"/>
        <end position="264"/>
    </location>
</feature>
<proteinExistence type="predicted"/>
<sequence length="264" mass="30621">MDKVSSRLDDLMLQFPSLSFTEDGKKIKCDLTGHEMPPKVEVLQVYVAGKKFLKLHERQKYKFSQHQPHLVNREDKHHKNHLYCNLTHRFVNKLPEHVERHVKGRRYQTELKRYKECISDGTEYKSRRQPQKLIEESMAATEATDQEQLGIDFIPSDSEEDEGNNRSDESLTDLYPEGDFPAADEVPAGGSEDNCSTNESEKGQDKTNKIQKASTKKVMPRVNSSKSKMMRKRKFPSALHQTKGIKQPDKVTKRSKQHRQIQKK</sequence>
<gene>
    <name evidence="2" type="ORF">BSL78_14074</name>
</gene>
<organism evidence="2 3">
    <name type="scientific">Stichopus japonicus</name>
    <name type="common">Sea cucumber</name>
    <dbReference type="NCBI Taxonomy" id="307972"/>
    <lineage>
        <taxon>Eukaryota</taxon>
        <taxon>Metazoa</taxon>
        <taxon>Echinodermata</taxon>
        <taxon>Eleutherozoa</taxon>
        <taxon>Echinozoa</taxon>
        <taxon>Holothuroidea</taxon>
        <taxon>Aspidochirotacea</taxon>
        <taxon>Aspidochirotida</taxon>
        <taxon>Stichopodidae</taxon>
        <taxon>Apostichopus</taxon>
    </lineage>
</organism>
<feature type="compositionally biased region" description="Basic and acidic residues" evidence="1">
    <location>
        <begin position="199"/>
        <end position="208"/>
    </location>
</feature>
<dbReference type="InterPro" id="IPR008833">
    <property type="entry name" value="Surf2"/>
</dbReference>
<dbReference type="EMBL" id="MRZV01000484">
    <property type="protein sequence ID" value="PIK49059.1"/>
    <property type="molecule type" value="Genomic_DNA"/>
</dbReference>
<evidence type="ECO:0000313" key="3">
    <source>
        <dbReference type="Proteomes" id="UP000230750"/>
    </source>
</evidence>
<dbReference type="STRING" id="307972.A0A2G8KM17"/>
<comment type="caution">
    <text evidence="2">The sequence shown here is derived from an EMBL/GenBank/DDBJ whole genome shotgun (WGS) entry which is preliminary data.</text>
</comment>
<dbReference type="Pfam" id="PF05477">
    <property type="entry name" value="SURF2"/>
    <property type="match status" value="1"/>
</dbReference>
<dbReference type="PANTHER" id="PTHR34348">
    <property type="entry name" value="SURFEIT LOCUS PROTEIN 2"/>
    <property type="match status" value="1"/>
</dbReference>
<feature type="compositionally biased region" description="Basic residues" evidence="1">
    <location>
        <begin position="253"/>
        <end position="264"/>
    </location>
</feature>
<keyword evidence="3" id="KW-1185">Reference proteome</keyword>
<protein>
    <submittedName>
        <fullName evidence="2">Putative surfeit locus protein 2</fullName>
    </submittedName>
</protein>
<reference evidence="2 3" key="1">
    <citation type="journal article" date="2017" name="PLoS Biol.">
        <title>The sea cucumber genome provides insights into morphological evolution and visceral regeneration.</title>
        <authorList>
            <person name="Zhang X."/>
            <person name="Sun L."/>
            <person name="Yuan J."/>
            <person name="Sun Y."/>
            <person name="Gao Y."/>
            <person name="Zhang L."/>
            <person name="Li S."/>
            <person name="Dai H."/>
            <person name="Hamel J.F."/>
            <person name="Liu C."/>
            <person name="Yu Y."/>
            <person name="Liu S."/>
            <person name="Lin W."/>
            <person name="Guo K."/>
            <person name="Jin S."/>
            <person name="Xu P."/>
            <person name="Storey K.B."/>
            <person name="Huan P."/>
            <person name="Zhang T."/>
            <person name="Zhou Y."/>
            <person name="Zhang J."/>
            <person name="Lin C."/>
            <person name="Li X."/>
            <person name="Xing L."/>
            <person name="Huo D."/>
            <person name="Sun M."/>
            <person name="Wang L."/>
            <person name="Mercier A."/>
            <person name="Li F."/>
            <person name="Yang H."/>
            <person name="Xiang J."/>
        </authorList>
    </citation>
    <scope>NUCLEOTIDE SEQUENCE [LARGE SCALE GENOMIC DNA]</scope>
    <source>
        <strain evidence="2">Shaxun</strain>
        <tissue evidence="2">Muscle</tissue>
    </source>
</reference>
<evidence type="ECO:0000313" key="2">
    <source>
        <dbReference type="EMBL" id="PIK49059.1"/>
    </source>
</evidence>
<dbReference type="AlphaFoldDB" id="A0A2G8KM17"/>